<evidence type="ECO:0000313" key="5">
    <source>
        <dbReference type="EMBL" id="OXU20753.1"/>
    </source>
</evidence>
<feature type="domain" description="tRNA-splicing endonuclease subunit Sen54 N-terminal" evidence="4">
    <location>
        <begin position="76"/>
        <end position="140"/>
    </location>
</feature>
<dbReference type="STRING" id="543379.A0A232EQX5"/>
<dbReference type="PANTHER" id="PTHR21027:SF1">
    <property type="entry name" value="TRNA-SPLICING ENDONUCLEASE SUBUNIT SEN54"/>
    <property type="match status" value="1"/>
</dbReference>
<sequence>MNEEAEHKDNGFLRIKLFFSASQLLKIKGIGYNVWNDWQQSELALPKTGRKHFEPSGSWLQDMQLENGLKNRKRLIELERVDRISQLAIAEWLPGIQKARVTKKSGQKWESFGHEDRCNMYLLPEEALLLLEMNCLELLWNGMPLSIQQAYEVLIKSENSRCNLDEYRVYSQLVKFGYKLQRFCEKSTSDCKSSSATKRIIMNPDGLWTPNTSLTVDKQNSHSNGSNVTPENSNEQKNDIIAVENTRGSKNNKFPKSQRIGIVSEETVLGSIKIIKNNTPSKADTVSGNQVSKWPGSRIQRNVKLMPKRNDKTTNNANFELSMDQCPFSTVPEKRKNFDTIETLSAKKPRPEVIELSDDEIEEIPRPMSRMEILNTIPNLANVGNEPLVTEIHRAYIPHGVKPIKDFYRYDRHRVLNLSKQDNLLKTTIQQEQQRELIPVNNGQATSSHFYSQPSQCHQSIATYSPNNGYSYRGMRCQRDGSSYIQQNISHSTIHSPYAGTMFQSVNFVMEVMGNMVGNMVRSFRQHQFQQTTYCQNMQIFSPRFTYPQQRYQHYSMNYFPQPPREQQYFRRGAGGGFPAVTSSSRGRGNPASDPQRSRTVTIEDFTPSQPSFSKRPDVSSWSELKRKWREESTITIEDEEPLVSDSTAAGMSDSSEVQVVEESISPLLSSKGGISNMSEVYERLRIIKSANDRTVRSRRVDYSLSYEVFAVSQHYRKSNPGTPMCRLFVTNSKTDSTLDASKLQRLQQESKDVPVVVALVSESSISYVQNSVVLLPNLS</sequence>
<dbReference type="OrthoDB" id="408683at2759"/>
<evidence type="ECO:0000256" key="1">
    <source>
        <dbReference type="ARBA" id="ARBA00005736"/>
    </source>
</evidence>
<dbReference type="AlphaFoldDB" id="A0A232EQX5"/>
<protein>
    <recommendedName>
        <fullName evidence="4">tRNA-splicing endonuclease subunit Sen54 N-terminal domain-containing protein</fullName>
    </recommendedName>
</protein>
<keyword evidence="6" id="KW-1185">Reference proteome</keyword>
<proteinExistence type="inferred from homology"/>
<feature type="region of interest" description="Disordered" evidence="3">
    <location>
        <begin position="216"/>
        <end position="237"/>
    </location>
</feature>
<dbReference type="Pfam" id="PF12928">
    <property type="entry name" value="tRNA_int_end_N2"/>
    <property type="match status" value="1"/>
</dbReference>
<dbReference type="Proteomes" id="UP000215335">
    <property type="component" value="Unassembled WGS sequence"/>
</dbReference>
<reference evidence="5 6" key="1">
    <citation type="journal article" date="2017" name="Curr. Biol.">
        <title>The Evolution of Venom by Co-option of Single-Copy Genes.</title>
        <authorList>
            <person name="Martinson E.O."/>
            <person name="Mrinalini"/>
            <person name="Kelkar Y.D."/>
            <person name="Chang C.H."/>
            <person name="Werren J.H."/>
        </authorList>
    </citation>
    <scope>NUCLEOTIDE SEQUENCE [LARGE SCALE GENOMIC DNA]</scope>
    <source>
        <strain evidence="5 6">Alberta</strain>
        <tissue evidence="5">Whole body</tissue>
    </source>
</reference>
<evidence type="ECO:0000259" key="4">
    <source>
        <dbReference type="Pfam" id="PF12928"/>
    </source>
</evidence>
<gene>
    <name evidence="5" type="ORF">TSAR_014532</name>
</gene>
<dbReference type="InterPro" id="IPR024337">
    <property type="entry name" value="tRNA_splic_suSen54"/>
</dbReference>
<name>A0A232EQX5_9HYME</name>
<organism evidence="5 6">
    <name type="scientific">Trichomalopsis sarcophagae</name>
    <dbReference type="NCBI Taxonomy" id="543379"/>
    <lineage>
        <taxon>Eukaryota</taxon>
        <taxon>Metazoa</taxon>
        <taxon>Ecdysozoa</taxon>
        <taxon>Arthropoda</taxon>
        <taxon>Hexapoda</taxon>
        <taxon>Insecta</taxon>
        <taxon>Pterygota</taxon>
        <taxon>Neoptera</taxon>
        <taxon>Endopterygota</taxon>
        <taxon>Hymenoptera</taxon>
        <taxon>Apocrita</taxon>
        <taxon>Proctotrupomorpha</taxon>
        <taxon>Chalcidoidea</taxon>
        <taxon>Pteromalidae</taxon>
        <taxon>Pteromalinae</taxon>
        <taxon>Trichomalopsis</taxon>
    </lineage>
</organism>
<feature type="compositionally biased region" description="Polar residues" evidence="3">
    <location>
        <begin position="216"/>
        <end position="235"/>
    </location>
</feature>
<keyword evidence="2" id="KW-0819">tRNA processing</keyword>
<dbReference type="PANTHER" id="PTHR21027">
    <property type="entry name" value="TRNA-SPLICING ENDONUCLEASE SUBUNIT SEN54"/>
    <property type="match status" value="1"/>
</dbReference>
<evidence type="ECO:0000256" key="3">
    <source>
        <dbReference type="SAM" id="MobiDB-lite"/>
    </source>
</evidence>
<dbReference type="GO" id="GO:0000214">
    <property type="term" value="C:tRNA-intron endonuclease complex"/>
    <property type="evidence" value="ECO:0007669"/>
    <property type="project" value="TreeGrafter"/>
</dbReference>
<dbReference type="EMBL" id="NNAY01002698">
    <property type="protein sequence ID" value="OXU20753.1"/>
    <property type="molecule type" value="Genomic_DNA"/>
</dbReference>
<accession>A0A232EQX5</accession>
<evidence type="ECO:0000256" key="2">
    <source>
        <dbReference type="ARBA" id="ARBA00022694"/>
    </source>
</evidence>
<dbReference type="GO" id="GO:0000379">
    <property type="term" value="P:tRNA-type intron splice site recognition and cleavage"/>
    <property type="evidence" value="ECO:0007669"/>
    <property type="project" value="TreeGrafter"/>
</dbReference>
<comment type="caution">
    <text evidence="5">The sequence shown here is derived from an EMBL/GenBank/DDBJ whole genome shotgun (WGS) entry which is preliminary data.</text>
</comment>
<feature type="compositionally biased region" description="Polar residues" evidence="3">
    <location>
        <begin position="581"/>
        <end position="599"/>
    </location>
</feature>
<feature type="region of interest" description="Disordered" evidence="3">
    <location>
        <begin position="571"/>
        <end position="599"/>
    </location>
</feature>
<evidence type="ECO:0000313" key="6">
    <source>
        <dbReference type="Proteomes" id="UP000215335"/>
    </source>
</evidence>
<dbReference type="InterPro" id="IPR024336">
    <property type="entry name" value="tRNA_splic_suSen54_N"/>
</dbReference>
<comment type="similarity">
    <text evidence="1">Belongs to the SEN54 family.</text>
</comment>